<protein>
    <recommendedName>
        <fullName evidence="1">DUF4397 domain-containing protein</fullName>
    </recommendedName>
</protein>
<feature type="domain" description="DUF4397" evidence="1">
    <location>
        <begin position="38"/>
        <end position="152"/>
    </location>
</feature>
<proteinExistence type="predicted"/>
<dbReference type="Pfam" id="PF14344">
    <property type="entry name" value="DUF4397"/>
    <property type="match status" value="1"/>
</dbReference>
<dbReference type="AlphaFoldDB" id="A0A917HH75"/>
<gene>
    <name evidence="2" type="ORF">GCM10011585_21970</name>
</gene>
<name>A0A917HH75_9BACT</name>
<dbReference type="Proteomes" id="UP000647241">
    <property type="component" value="Unassembled WGS sequence"/>
</dbReference>
<keyword evidence="3" id="KW-1185">Reference proteome</keyword>
<reference evidence="2" key="2">
    <citation type="submission" date="2020-09" db="EMBL/GenBank/DDBJ databases">
        <authorList>
            <person name="Sun Q."/>
            <person name="Zhou Y."/>
        </authorList>
    </citation>
    <scope>NUCLEOTIDE SEQUENCE</scope>
    <source>
        <strain evidence="2">CGMCC 1.12997</strain>
    </source>
</reference>
<accession>A0A917HH75</accession>
<dbReference type="InterPro" id="IPR025510">
    <property type="entry name" value="DUF4397"/>
</dbReference>
<sequence length="247" mass="25486">MSFEIPQSARQAAQFAVLALSLGLLSGCQGLISALSSSQVRIVDVSPDAPNLDIYQSHDVLAYSLGFGTITSYVPVTPGTYTIAANSTGTAQVISSAKNTFLPSTQYTVLIGDTAAGPQSLTLKDQSQPAPAGQIALRFIGQAPRSGAVDIYLLPSGQTLADVRPIAANVSLGSNTGYLNAPAGTYTLVMLPAGSPSIGTTPAAYAGTQVSYADGSARTMILIDQRQINGYHLQIITADDYDPPSAS</sequence>
<comment type="caution">
    <text evidence="2">The sequence shown here is derived from an EMBL/GenBank/DDBJ whole genome shotgun (WGS) entry which is preliminary data.</text>
</comment>
<organism evidence="2 3">
    <name type="scientific">Edaphobacter dinghuensis</name>
    <dbReference type="NCBI Taxonomy" id="1560005"/>
    <lineage>
        <taxon>Bacteria</taxon>
        <taxon>Pseudomonadati</taxon>
        <taxon>Acidobacteriota</taxon>
        <taxon>Terriglobia</taxon>
        <taxon>Terriglobales</taxon>
        <taxon>Acidobacteriaceae</taxon>
        <taxon>Edaphobacter</taxon>
    </lineage>
</organism>
<dbReference type="RefSeq" id="WP_188554161.1">
    <property type="nucleotide sequence ID" value="NZ_BMGT01000002.1"/>
</dbReference>
<dbReference type="EMBL" id="BMGT01000002">
    <property type="protein sequence ID" value="GGG78407.1"/>
    <property type="molecule type" value="Genomic_DNA"/>
</dbReference>
<reference evidence="2" key="1">
    <citation type="journal article" date="2014" name="Int. J. Syst. Evol. Microbiol.">
        <title>Complete genome sequence of Corynebacterium casei LMG S-19264T (=DSM 44701T), isolated from a smear-ripened cheese.</title>
        <authorList>
            <consortium name="US DOE Joint Genome Institute (JGI-PGF)"/>
            <person name="Walter F."/>
            <person name="Albersmeier A."/>
            <person name="Kalinowski J."/>
            <person name="Ruckert C."/>
        </authorList>
    </citation>
    <scope>NUCLEOTIDE SEQUENCE</scope>
    <source>
        <strain evidence="2">CGMCC 1.12997</strain>
    </source>
</reference>
<evidence type="ECO:0000259" key="1">
    <source>
        <dbReference type="Pfam" id="PF14344"/>
    </source>
</evidence>
<evidence type="ECO:0000313" key="2">
    <source>
        <dbReference type="EMBL" id="GGG78407.1"/>
    </source>
</evidence>
<evidence type="ECO:0000313" key="3">
    <source>
        <dbReference type="Proteomes" id="UP000647241"/>
    </source>
</evidence>